<evidence type="ECO:0000259" key="3">
    <source>
        <dbReference type="PROSITE" id="PS50887"/>
    </source>
</evidence>
<dbReference type="InterPro" id="IPR043128">
    <property type="entry name" value="Rev_trsase/Diguanyl_cyclase"/>
</dbReference>
<dbReference type="Pfam" id="PF00989">
    <property type="entry name" value="PAS"/>
    <property type="match status" value="1"/>
</dbReference>
<keyword evidence="1" id="KW-0812">Transmembrane</keyword>
<dbReference type="Gene3D" id="3.30.70.270">
    <property type="match status" value="1"/>
</dbReference>
<dbReference type="PANTHER" id="PTHR46663">
    <property type="entry name" value="DIGUANYLATE CYCLASE DGCT-RELATED"/>
    <property type="match status" value="1"/>
</dbReference>
<evidence type="ECO:0000313" key="5">
    <source>
        <dbReference type="Proteomes" id="UP000594749"/>
    </source>
</evidence>
<dbReference type="SMART" id="SM00091">
    <property type="entry name" value="PAS"/>
    <property type="match status" value="1"/>
</dbReference>
<dbReference type="Proteomes" id="UP000594749">
    <property type="component" value="Chromosome"/>
</dbReference>
<evidence type="ECO:0000313" key="4">
    <source>
        <dbReference type="EMBL" id="QOQ86568.1"/>
    </source>
</evidence>
<dbReference type="RefSeq" id="WP_025802772.1">
    <property type="nucleotide sequence ID" value="NZ_CP053842.1"/>
</dbReference>
<dbReference type="Pfam" id="PF00990">
    <property type="entry name" value="GGDEF"/>
    <property type="match status" value="1"/>
</dbReference>
<dbReference type="AlphaFoldDB" id="A0A7M1LDF7"/>
<dbReference type="InterPro" id="IPR013767">
    <property type="entry name" value="PAS_fold"/>
</dbReference>
<dbReference type="InterPro" id="IPR029787">
    <property type="entry name" value="Nucleotide_cyclase"/>
</dbReference>
<dbReference type="PANTHER" id="PTHR46663:SF3">
    <property type="entry name" value="SLL0267 PROTEIN"/>
    <property type="match status" value="1"/>
</dbReference>
<accession>A0A7M1LDF7</accession>
<dbReference type="InterPro" id="IPR000014">
    <property type="entry name" value="PAS"/>
</dbReference>
<proteinExistence type="predicted"/>
<dbReference type="PROSITE" id="PS50112">
    <property type="entry name" value="PAS"/>
    <property type="match status" value="1"/>
</dbReference>
<keyword evidence="1" id="KW-0472">Membrane</keyword>
<dbReference type="Gene3D" id="3.30.450.20">
    <property type="entry name" value="PAS domain"/>
    <property type="match status" value="1"/>
</dbReference>
<dbReference type="PROSITE" id="PS50887">
    <property type="entry name" value="GGDEF"/>
    <property type="match status" value="1"/>
</dbReference>
<name>A0A7M1LDF7_9BACT</name>
<evidence type="ECO:0000256" key="1">
    <source>
        <dbReference type="SAM" id="Phobius"/>
    </source>
</evidence>
<dbReference type="SUPFAM" id="SSF55785">
    <property type="entry name" value="PYP-like sensor domain (PAS domain)"/>
    <property type="match status" value="1"/>
</dbReference>
<organism evidence="4 5">
    <name type="scientific">Campylobacter corcagiensis</name>
    <dbReference type="NCBI Taxonomy" id="1448857"/>
    <lineage>
        <taxon>Bacteria</taxon>
        <taxon>Pseudomonadati</taxon>
        <taxon>Campylobacterota</taxon>
        <taxon>Epsilonproteobacteria</taxon>
        <taxon>Campylobacterales</taxon>
        <taxon>Campylobacteraceae</taxon>
        <taxon>Campylobacter</taxon>
    </lineage>
</organism>
<dbReference type="GO" id="GO:0006355">
    <property type="term" value="P:regulation of DNA-templated transcription"/>
    <property type="evidence" value="ECO:0007669"/>
    <property type="project" value="InterPro"/>
</dbReference>
<dbReference type="EMBL" id="CP063078">
    <property type="protein sequence ID" value="QOQ86568.1"/>
    <property type="molecule type" value="Genomic_DNA"/>
</dbReference>
<reference evidence="4 5" key="1">
    <citation type="submission" date="2020-10" db="EMBL/GenBank/DDBJ databases">
        <title>Campylobacter and Helicobacter PacBio genomes.</title>
        <authorList>
            <person name="Lane C."/>
        </authorList>
    </citation>
    <scope>NUCLEOTIDE SEQUENCE [LARGE SCALE GENOMIC DNA]</scope>
    <source>
        <strain evidence="4 5">2016D-0077</strain>
    </source>
</reference>
<feature type="transmembrane region" description="Helical" evidence="1">
    <location>
        <begin position="12"/>
        <end position="30"/>
    </location>
</feature>
<dbReference type="SUPFAM" id="SSF55073">
    <property type="entry name" value="Nucleotide cyclase"/>
    <property type="match status" value="1"/>
</dbReference>
<dbReference type="OrthoDB" id="9790367at2"/>
<dbReference type="InterPro" id="IPR052163">
    <property type="entry name" value="DGC-Regulatory_Protein"/>
</dbReference>
<keyword evidence="5" id="KW-1185">Reference proteome</keyword>
<dbReference type="InterPro" id="IPR000160">
    <property type="entry name" value="GGDEF_dom"/>
</dbReference>
<feature type="transmembrane region" description="Helical" evidence="1">
    <location>
        <begin position="42"/>
        <end position="60"/>
    </location>
</feature>
<feature type="domain" description="GGDEF" evidence="3">
    <location>
        <begin position="217"/>
        <end position="352"/>
    </location>
</feature>
<dbReference type="CDD" id="cd01949">
    <property type="entry name" value="GGDEF"/>
    <property type="match status" value="1"/>
</dbReference>
<feature type="domain" description="PAS" evidence="2">
    <location>
        <begin position="65"/>
        <end position="114"/>
    </location>
</feature>
<dbReference type="NCBIfam" id="TIGR00229">
    <property type="entry name" value="sensory_box"/>
    <property type="match status" value="1"/>
</dbReference>
<protein>
    <submittedName>
        <fullName evidence="4">GGDEF domain-containing protein</fullName>
    </submittedName>
</protein>
<dbReference type="InterPro" id="IPR035965">
    <property type="entry name" value="PAS-like_dom_sf"/>
</dbReference>
<dbReference type="SMART" id="SM00267">
    <property type="entry name" value="GGDEF"/>
    <property type="match status" value="1"/>
</dbReference>
<keyword evidence="1" id="KW-1133">Transmembrane helix</keyword>
<gene>
    <name evidence="4" type="ORF">IMC76_04870</name>
</gene>
<sequence length="358" mass="41660">MNLYRSFIFKSIAYLVVSVLLIILIVFVISSYENYFISQKLVFIYILLALLLLLYIIKFYQSLFPIRLLDAIFNYSHDAIFITDKDGKVTHINEVFLKSTNYKKETILGEKVIFKDKPMPLEEIIYKELRRVGFWQGEFISLDSSGSEILQILTLKELTCKPKKYLGIFYPLKEYTKRIKNLEEIAYYDALTKLPNRRHFESLLTNEMNKTKMQYGKKMALLFIDFDDFKSLNDTYGHAIGDEFLKLISFKIKTSLSKNDIFARFSGDEFGIVLSNIRDDIQLERKILEILNVGKTKFDIANNLQIGTSLSIGVAIYSAENNIGFKELLKRADRAMYMAKLQGKGNFMIYKDIGFNNK</sequence>
<dbReference type="NCBIfam" id="TIGR00254">
    <property type="entry name" value="GGDEF"/>
    <property type="match status" value="1"/>
</dbReference>
<evidence type="ECO:0000259" key="2">
    <source>
        <dbReference type="PROSITE" id="PS50112"/>
    </source>
</evidence>